<keyword evidence="3" id="KW-0813">Transport</keyword>
<name>A0A5A7V971_CUCMM</name>
<dbReference type="Proteomes" id="UP000321947">
    <property type="component" value="Unassembled WGS sequence"/>
</dbReference>
<feature type="region of interest" description="Disordered" evidence="1">
    <location>
        <begin position="1"/>
        <end position="33"/>
    </location>
</feature>
<evidence type="ECO:0000256" key="1">
    <source>
        <dbReference type="SAM" id="MobiDB-lite"/>
    </source>
</evidence>
<protein>
    <submittedName>
        <fullName evidence="2">UDP-sugar transporter sqv-7-like isoform X2</fullName>
    </submittedName>
</protein>
<comment type="caution">
    <text evidence="2">The sequence shown here is derived from an EMBL/GenBank/DDBJ whole genome shotgun (WGS) entry which is preliminary data.</text>
</comment>
<reference evidence="4 5" key="1">
    <citation type="submission" date="2019-08" db="EMBL/GenBank/DDBJ databases">
        <title>Draft genome sequences of two oriental melons (Cucumis melo L. var makuwa).</title>
        <authorList>
            <person name="Kwon S.-Y."/>
        </authorList>
    </citation>
    <scope>NUCLEOTIDE SEQUENCE [LARGE SCALE GENOMIC DNA]</scope>
    <source>
        <strain evidence="5">cv. Chang Bougi</strain>
        <strain evidence="4">cv. SW 3</strain>
        <tissue evidence="2">Leaf</tissue>
    </source>
</reference>
<dbReference type="EMBL" id="SSTE01002358">
    <property type="protein sequence ID" value="KAA0063527.1"/>
    <property type="molecule type" value="Genomic_DNA"/>
</dbReference>
<sequence>MAFAERTETKTTLLPLLHKQVGNDELKPPPAGSAMTKKGAYAAVSYMASAGSSFSLSPSMFLCCFRIYSTFGILHGN</sequence>
<keyword evidence="3" id="KW-0762">Sugar transport</keyword>
<accession>A0A5A7V971</accession>
<evidence type="ECO:0000313" key="2">
    <source>
        <dbReference type="EMBL" id="KAA0063527.1"/>
    </source>
</evidence>
<evidence type="ECO:0000313" key="5">
    <source>
        <dbReference type="Proteomes" id="UP000321947"/>
    </source>
</evidence>
<gene>
    <name evidence="3" type="ORF">E5676_scaffold285G00660</name>
    <name evidence="2" type="ORF">E6C27_scaffold329G00320</name>
</gene>
<proteinExistence type="predicted"/>
<dbReference type="Proteomes" id="UP000321393">
    <property type="component" value="Unassembled WGS sequence"/>
</dbReference>
<evidence type="ECO:0000313" key="4">
    <source>
        <dbReference type="Proteomes" id="UP000321393"/>
    </source>
</evidence>
<evidence type="ECO:0000313" key="3">
    <source>
        <dbReference type="EMBL" id="TYJ97854.1"/>
    </source>
</evidence>
<organism evidence="2 4">
    <name type="scientific">Cucumis melo var. makuwa</name>
    <name type="common">Oriental melon</name>
    <dbReference type="NCBI Taxonomy" id="1194695"/>
    <lineage>
        <taxon>Eukaryota</taxon>
        <taxon>Viridiplantae</taxon>
        <taxon>Streptophyta</taxon>
        <taxon>Embryophyta</taxon>
        <taxon>Tracheophyta</taxon>
        <taxon>Spermatophyta</taxon>
        <taxon>Magnoliopsida</taxon>
        <taxon>eudicotyledons</taxon>
        <taxon>Gunneridae</taxon>
        <taxon>Pentapetalae</taxon>
        <taxon>rosids</taxon>
        <taxon>fabids</taxon>
        <taxon>Cucurbitales</taxon>
        <taxon>Cucurbitaceae</taxon>
        <taxon>Benincaseae</taxon>
        <taxon>Cucumis</taxon>
    </lineage>
</organism>
<dbReference type="AlphaFoldDB" id="A0A5A7V971"/>
<dbReference type="EMBL" id="SSTD01018577">
    <property type="protein sequence ID" value="TYJ97854.1"/>
    <property type="molecule type" value="Genomic_DNA"/>
</dbReference>